<keyword evidence="3" id="KW-1185">Reference proteome</keyword>
<accession>A0A1E3QXT6</accession>
<evidence type="ECO:0000313" key="2">
    <source>
        <dbReference type="EMBL" id="ODQ82466.1"/>
    </source>
</evidence>
<dbReference type="EMBL" id="KV454426">
    <property type="protein sequence ID" value="ODQ82466.1"/>
    <property type="molecule type" value="Genomic_DNA"/>
</dbReference>
<organism evidence="2 3">
    <name type="scientific">Babjeviella inositovora NRRL Y-12698</name>
    <dbReference type="NCBI Taxonomy" id="984486"/>
    <lineage>
        <taxon>Eukaryota</taxon>
        <taxon>Fungi</taxon>
        <taxon>Dikarya</taxon>
        <taxon>Ascomycota</taxon>
        <taxon>Saccharomycotina</taxon>
        <taxon>Pichiomycetes</taxon>
        <taxon>Serinales incertae sedis</taxon>
        <taxon>Babjeviella</taxon>
    </lineage>
</organism>
<dbReference type="SMART" id="SM00151">
    <property type="entry name" value="SWIB"/>
    <property type="match status" value="1"/>
</dbReference>
<dbReference type="OrthoDB" id="10263741at2759"/>
<reference evidence="3" key="1">
    <citation type="submission" date="2016-05" db="EMBL/GenBank/DDBJ databases">
        <title>Comparative genomics of biotechnologically important yeasts.</title>
        <authorList>
            <consortium name="DOE Joint Genome Institute"/>
            <person name="Riley R."/>
            <person name="Haridas S."/>
            <person name="Wolfe K.H."/>
            <person name="Lopes M.R."/>
            <person name="Hittinger C.T."/>
            <person name="Goker M."/>
            <person name="Salamov A."/>
            <person name="Wisecaver J."/>
            <person name="Long T.M."/>
            <person name="Aerts A.L."/>
            <person name="Barry K."/>
            <person name="Choi C."/>
            <person name="Clum A."/>
            <person name="Coughlan A.Y."/>
            <person name="Deshpande S."/>
            <person name="Douglass A.P."/>
            <person name="Hanson S.J."/>
            <person name="Klenk H.-P."/>
            <person name="Labutti K."/>
            <person name="Lapidus A."/>
            <person name="Lindquist E."/>
            <person name="Lipzen A."/>
            <person name="Meier-Kolthoff J.P."/>
            <person name="Ohm R.A."/>
            <person name="Otillar R.P."/>
            <person name="Pangilinan J."/>
            <person name="Peng Y."/>
            <person name="Rokas A."/>
            <person name="Rosa C.A."/>
            <person name="Scheuner C."/>
            <person name="Sibirny A.A."/>
            <person name="Slot J.C."/>
            <person name="Stielow J.B."/>
            <person name="Sun H."/>
            <person name="Kurtzman C.P."/>
            <person name="Blackwell M."/>
            <person name="Grigoriev I.V."/>
            <person name="Jeffries T.W."/>
        </authorList>
    </citation>
    <scope>NUCLEOTIDE SEQUENCE [LARGE SCALE GENOMIC DNA]</scope>
    <source>
        <strain evidence="3">NRRL Y-12698</strain>
    </source>
</reference>
<name>A0A1E3QXT6_9ASCO</name>
<dbReference type="RefSeq" id="XP_018987794.1">
    <property type="nucleotide sequence ID" value="XM_019132098.1"/>
</dbReference>
<dbReference type="PANTHER" id="PTHR13844">
    <property type="entry name" value="SWI/SNF-RELATED MATRIX-ASSOCIATED ACTIN-DEPENDENT REGULATOR OF CHROMATIN SUBFAMILY D"/>
    <property type="match status" value="1"/>
</dbReference>
<protein>
    <recommendedName>
        <fullName evidence="1">SWIB domain-containing protein</fullName>
    </recommendedName>
</protein>
<dbReference type="AlphaFoldDB" id="A0A1E3QXT6"/>
<feature type="domain" description="SWIB" evidence="1">
    <location>
        <begin position="176"/>
        <end position="270"/>
    </location>
</feature>
<evidence type="ECO:0000259" key="1">
    <source>
        <dbReference type="SMART" id="SM00151"/>
    </source>
</evidence>
<dbReference type="Gene3D" id="1.10.245.10">
    <property type="entry name" value="SWIB/MDM2 domain"/>
    <property type="match status" value="1"/>
</dbReference>
<gene>
    <name evidence="2" type="ORF">BABINDRAFT_43257</name>
</gene>
<dbReference type="GeneID" id="30149951"/>
<dbReference type="InterPro" id="IPR019835">
    <property type="entry name" value="SWIB_domain"/>
</dbReference>
<dbReference type="SUPFAM" id="SSF47592">
    <property type="entry name" value="SWIB/MDM2 domain"/>
    <property type="match status" value="1"/>
</dbReference>
<dbReference type="InterPro" id="IPR003121">
    <property type="entry name" value="SWIB_MDM2_domain"/>
</dbReference>
<dbReference type="STRING" id="984486.A0A1E3QXT6"/>
<dbReference type="InterPro" id="IPR036885">
    <property type="entry name" value="SWIB_MDM2_dom_sf"/>
</dbReference>
<dbReference type="CDD" id="cd10568">
    <property type="entry name" value="SWIB_like"/>
    <property type="match status" value="1"/>
</dbReference>
<proteinExistence type="predicted"/>
<sequence>MTISHKPTDLTIPRALDDLIPEVALYRKLAAAENKIDAFTQRKWLDLQEYLNKPLEPETLLLRVYVYNTCENQPWQQADGTAASKWTLRVEGRLVGGNAKFSLMLTGLTVDLMPNPNYPDIGPQNSNHIIEWHENTPESNTNVGLNAKLSAFDGLDITRTGQHPIACKVTLQLKELPLKMKVSAPLAQILGAPEMSQHGVIYGIWQYIQLHGLFLPPTQTDTHPVATREPGDDLRTVYCDATLFSLFGLAKFKFPRLMELLTPHLSPKEPIVIDYEVDVTKASTLGSCVVDIPVELSVYLAAVRAEQLETIKHLYHVNDHAIMALNNKISTGVAVLNQSRAKQQFYAGLAENPVDFLQDWYASHCHNLKILNGDEGFSEETMRRADFFANTNEEKGLDGEALLRDNVALLFNTNRL</sequence>
<dbReference type="Pfam" id="PF02201">
    <property type="entry name" value="SWIB"/>
    <property type="match status" value="1"/>
</dbReference>
<dbReference type="Proteomes" id="UP000094336">
    <property type="component" value="Unassembled WGS sequence"/>
</dbReference>
<evidence type="ECO:0000313" key="3">
    <source>
        <dbReference type="Proteomes" id="UP000094336"/>
    </source>
</evidence>